<organism evidence="2">
    <name type="scientific">Gulosibacter sediminis</name>
    <dbReference type="NCBI Taxonomy" id="1729695"/>
    <lineage>
        <taxon>Bacteria</taxon>
        <taxon>Bacillati</taxon>
        <taxon>Actinomycetota</taxon>
        <taxon>Actinomycetes</taxon>
        <taxon>Micrococcales</taxon>
        <taxon>Microbacteriaceae</taxon>
        <taxon>Gulosibacter</taxon>
    </lineage>
</organism>
<keyword evidence="1" id="KW-1133">Transmembrane helix</keyword>
<feature type="transmembrane region" description="Helical" evidence="1">
    <location>
        <begin position="69"/>
        <end position="91"/>
    </location>
</feature>
<sequence length="157" mass="17782">MTGAAAPQLKDGQALDRLSEQAERWARGYKHIDDETKLRADFDAKFRHEAGQLAARCTQPARRFGVKDWILAVLLWLIIAAGVLMASIFLMQPDITWFWIFVSVAIVIFVLGVALVYRDTTSTARAEKRLHDKTEWLLGASLRAAESVVRERRAKRS</sequence>
<accession>A0ABY4N1C1</accession>
<evidence type="ECO:0000313" key="2">
    <source>
        <dbReference type="EMBL" id="UQN15431.1"/>
    </source>
</evidence>
<proteinExistence type="predicted"/>
<protein>
    <recommendedName>
        <fullName evidence="3">Phage holin family protein</fullName>
    </recommendedName>
</protein>
<evidence type="ECO:0008006" key="3">
    <source>
        <dbReference type="Google" id="ProtNLM"/>
    </source>
</evidence>
<feature type="transmembrane region" description="Helical" evidence="1">
    <location>
        <begin position="97"/>
        <end position="117"/>
    </location>
</feature>
<gene>
    <name evidence="2" type="ORF">M3M28_02890</name>
</gene>
<dbReference type="EMBL" id="CP097160">
    <property type="protein sequence ID" value="UQN15431.1"/>
    <property type="molecule type" value="Genomic_DNA"/>
</dbReference>
<keyword evidence="1" id="KW-0812">Transmembrane</keyword>
<keyword evidence="1" id="KW-0472">Membrane</keyword>
<reference evidence="2" key="1">
    <citation type="submission" date="2022-05" db="EMBL/GenBank/DDBJ databases">
        <title>Complete genome sequence of toluene-degrading Gulosibacter sediminis strain ACHW.36C.</title>
        <authorList>
            <person name="Wai A.C."/>
            <person name="Lai G.K."/>
            <person name="Griffin S.D."/>
            <person name="Leung F.C."/>
        </authorList>
    </citation>
    <scope>NUCLEOTIDE SEQUENCE [LARGE SCALE GENOMIC DNA]</scope>
    <source>
        <strain evidence="2">ACHW.36C</strain>
    </source>
</reference>
<evidence type="ECO:0000256" key="1">
    <source>
        <dbReference type="SAM" id="Phobius"/>
    </source>
</evidence>
<name>A0ABY4N1C1_9MICO</name>